<sequence>MSDVPVFGVVILVVAVAVLAAILSNHVSERVRVPAPVLFLLAAAAASEVVPRLGTLSVITDERVVTVALIFILFDGGVQIGWREFRASAGAILWLGVMGTAVTAGAVALVAHALFGFDWHLALLLGAALAPTDPAMVFSVLGGREITGRAGTILKGESGANDPVGIALMAVLLEAGGSGFSSVAHGMATFALQMVVGCAVGVIGGLLLVQFVRHVPLPNESLYPVRALAGAAFIYGVADVLSGSGFLAVLLAGVLLGDARAPYKHDIERFASGLSSLAEIVAFTILGLTIDLHDVFSGTVLWVGLGITALLVLIIRPLLVGVMMLRMNLERGEKAFILGAGLKGAVPILLGLFALGEGGPGTHRLYLVVFVVVLTSALLQGSLVPAMANWFKVSMNVVALEPWSLGLRFRAEPTGLQFHVVAAGSAADGVEIRHLAVGDETWVSLVRRNGELVEIHGGTELRGGDEVLIIGGTDVNGLFGPSSKAGDHPAP</sequence>
<comment type="caution">
    <text evidence="11">The sequence shown here is derived from an EMBL/GenBank/DDBJ whole genome shotgun (WGS) entry which is preliminary data.</text>
</comment>
<evidence type="ECO:0000256" key="9">
    <source>
        <dbReference type="SAM" id="Phobius"/>
    </source>
</evidence>
<dbReference type="GO" id="GO:1902600">
    <property type="term" value="P:proton transmembrane transport"/>
    <property type="evidence" value="ECO:0007669"/>
    <property type="project" value="InterPro"/>
</dbReference>
<dbReference type="EMBL" id="RJSG01000002">
    <property type="protein sequence ID" value="RNL80220.1"/>
    <property type="molecule type" value="Genomic_DNA"/>
</dbReference>
<name>A0A3N0DX78_9ACTN</name>
<evidence type="ECO:0000256" key="3">
    <source>
        <dbReference type="ARBA" id="ARBA00022449"/>
    </source>
</evidence>
<dbReference type="RefSeq" id="WP_123234721.1">
    <property type="nucleotide sequence ID" value="NZ_RJSG01000002.1"/>
</dbReference>
<dbReference type="InterPro" id="IPR006037">
    <property type="entry name" value="RCK_C"/>
</dbReference>
<proteinExistence type="predicted"/>
<feature type="transmembrane region" description="Helical" evidence="9">
    <location>
        <begin position="121"/>
        <end position="141"/>
    </location>
</feature>
<keyword evidence="4" id="KW-1003">Cell membrane</keyword>
<evidence type="ECO:0000256" key="5">
    <source>
        <dbReference type="ARBA" id="ARBA00022692"/>
    </source>
</evidence>
<feature type="transmembrane region" description="Helical" evidence="9">
    <location>
        <begin position="6"/>
        <end position="25"/>
    </location>
</feature>
<dbReference type="PROSITE" id="PS51202">
    <property type="entry name" value="RCK_C"/>
    <property type="match status" value="1"/>
</dbReference>
<feature type="transmembrane region" description="Helical" evidence="9">
    <location>
        <begin position="300"/>
        <end position="323"/>
    </location>
</feature>
<dbReference type="Gene3D" id="3.30.70.1450">
    <property type="entry name" value="Regulator of K+ conductance, C-terminal domain"/>
    <property type="match status" value="1"/>
</dbReference>
<evidence type="ECO:0000256" key="4">
    <source>
        <dbReference type="ARBA" id="ARBA00022475"/>
    </source>
</evidence>
<evidence type="ECO:0000313" key="12">
    <source>
        <dbReference type="Proteomes" id="UP000277094"/>
    </source>
</evidence>
<dbReference type="SUPFAM" id="SSF116726">
    <property type="entry name" value="TrkA C-terminal domain-like"/>
    <property type="match status" value="1"/>
</dbReference>
<keyword evidence="8 9" id="KW-0472">Membrane</keyword>
<feature type="transmembrane region" description="Helical" evidence="9">
    <location>
        <begin position="65"/>
        <end position="82"/>
    </location>
</feature>
<dbReference type="Gene3D" id="1.20.1530.20">
    <property type="match status" value="1"/>
</dbReference>
<dbReference type="InterPro" id="IPR038770">
    <property type="entry name" value="Na+/solute_symporter_sf"/>
</dbReference>
<keyword evidence="5 9" id="KW-0812">Transmembrane</keyword>
<gene>
    <name evidence="11" type="ORF">EFL95_15090</name>
</gene>
<dbReference type="GO" id="GO:0006813">
    <property type="term" value="P:potassium ion transport"/>
    <property type="evidence" value="ECO:0007669"/>
    <property type="project" value="InterPro"/>
</dbReference>
<evidence type="ECO:0000256" key="8">
    <source>
        <dbReference type="ARBA" id="ARBA00023136"/>
    </source>
</evidence>
<feature type="transmembrane region" description="Helical" evidence="9">
    <location>
        <begin position="37"/>
        <end position="59"/>
    </location>
</feature>
<feature type="transmembrane region" description="Helical" evidence="9">
    <location>
        <begin position="269"/>
        <end position="288"/>
    </location>
</feature>
<evidence type="ECO:0000259" key="10">
    <source>
        <dbReference type="PROSITE" id="PS51202"/>
    </source>
</evidence>
<keyword evidence="12" id="KW-1185">Reference proteome</keyword>
<dbReference type="GO" id="GO:0015297">
    <property type="term" value="F:antiporter activity"/>
    <property type="evidence" value="ECO:0007669"/>
    <property type="project" value="UniProtKB-KW"/>
</dbReference>
<evidence type="ECO:0000256" key="7">
    <source>
        <dbReference type="ARBA" id="ARBA00023065"/>
    </source>
</evidence>
<reference evidence="11 12" key="1">
    <citation type="submission" date="2018-11" db="EMBL/GenBank/DDBJ databases">
        <authorList>
            <person name="Li F."/>
        </authorList>
    </citation>
    <scope>NUCLEOTIDE SEQUENCE [LARGE SCALE GENOMIC DNA]</scope>
    <source>
        <strain evidence="11 12">KIS18-7</strain>
    </source>
</reference>
<keyword evidence="2" id="KW-0813">Transport</keyword>
<dbReference type="Pfam" id="PF00999">
    <property type="entry name" value="Na_H_Exchanger"/>
    <property type="match status" value="1"/>
</dbReference>
<dbReference type="AlphaFoldDB" id="A0A3N0DX78"/>
<comment type="subcellular location">
    <subcellularLocation>
        <location evidence="1">Cell membrane</location>
        <topology evidence="1">Multi-pass membrane protein</topology>
    </subcellularLocation>
</comment>
<feature type="domain" description="RCK C-terminal" evidence="10">
    <location>
        <begin position="404"/>
        <end position="485"/>
    </location>
</feature>
<dbReference type="OrthoDB" id="9810759at2"/>
<evidence type="ECO:0000313" key="11">
    <source>
        <dbReference type="EMBL" id="RNL80220.1"/>
    </source>
</evidence>
<feature type="transmembrane region" description="Helical" evidence="9">
    <location>
        <begin position="190"/>
        <end position="212"/>
    </location>
</feature>
<feature type="transmembrane region" description="Helical" evidence="9">
    <location>
        <begin position="91"/>
        <end position="115"/>
    </location>
</feature>
<feature type="transmembrane region" description="Helical" evidence="9">
    <location>
        <begin position="335"/>
        <end position="353"/>
    </location>
</feature>
<keyword evidence="6 9" id="KW-1133">Transmembrane helix</keyword>
<protein>
    <submittedName>
        <fullName evidence="11">Sodium:proton exchanger</fullName>
    </submittedName>
</protein>
<evidence type="ECO:0000256" key="6">
    <source>
        <dbReference type="ARBA" id="ARBA00022989"/>
    </source>
</evidence>
<keyword evidence="7" id="KW-0406">Ion transport</keyword>
<accession>A0A3N0DX78</accession>
<dbReference type="GO" id="GO:0008324">
    <property type="term" value="F:monoatomic cation transmembrane transporter activity"/>
    <property type="evidence" value="ECO:0007669"/>
    <property type="project" value="InterPro"/>
</dbReference>
<dbReference type="PANTHER" id="PTHR32507:SF0">
    <property type="entry name" value="NA(+)_H(+) ANTIPORTER 2-RELATED"/>
    <property type="match status" value="1"/>
</dbReference>
<evidence type="ECO:0000256" key="1">
    <source>
        <dbReference type="ARBA" id="ARBA00004651"/>
    </source>
</evidence>
<feature type="transmembrane region" description="Helical" evidence="9">
    <location>
        <begin position="232"/>
        <end position="257"/>
    </location>
</feature>
<dbReference type="Proteomes" id="UP000277094">
    <property type="component" value="Unassembled WGS sequence"/>
</dbReference>
<feature type="transmembrane region" description="Helical" evidence="9">
    <location>
        <begin position="365"/>
        <end position="386"/>
    </location>
</feature>
<dbReference type="InterPro" id="IPR036721">
    <property type="entry name" value="RCK_C_sf"/>
</dbReference>
<keyword evidence="3" id="KW-0050">Antiport</keyword>
<dbReference type="PANTHER" id="PTHR32507">
    <property type="entry name" value="NA(+)/H(+) ANTIPORTER 1"/>
    <property type="match status" value="1"/>
</dbReference>
<dbReference type="InterPro" id="IPR006153">
    <property type="entry name" value="Cation/H_exchanger_TM"/>
</dbReference>
<dbReference type="GO" id="GO:0005886">
    <property type="term" value="C:plasma membrane"/>
    <property type="evidence" value="ECO:0007669"/>
    <property type="project" value="UniProtKB-SubCell"/>
</dbReference>
<evidence type="ECO:0000256" key="2">
    <source>
        <dbReference type="ARBA" id="ARBA00022448"/>
    </source>
</evidence>
<organism evidence="11 12">
    <name type="scientific">Nocardioides marmorisolisilvae</name>
    <dbReference type="NCBI Taxonomy" id="1542737"/>
    <lineage>
        <taxon>Bacteria</taxon>
        <taxon>Bacillati</taxon>
        <taxon>Actinomycetota</taxon>
        <taxon>Actinomycetes</taxon>
        <taxon>Propionibacteriales</taxon>
        <taxon>Nocardioidaceae</taxon>
        <taxon>Nocardioides</taxon>
    </lineage>
</organism>